<protein>
    <submittedName>
        <fullName evidence="3">Uncharacterized protein</fullName>
    </submittedName>
</protein>
<name>A0A3N4L1P6_9PEZI</name>
<accession>A0A3N4L1P6</accession>
<dbReference type="AlphaFoldDB" id="A0A3N4L1P6"/>
<dbReference type="GO" id="GO:0033617">
    <property type="term" value="P:mitochondrial respiratory chain complex IV assembly"/>
    <property type="evidence" value="ECO:0007669"/>
    <property type="project" value="TreeGrafter"/>
</dbReference>
<feature type="region of interest" description="Disordered" evidence="1">
    <location>
        <begin position="36"/>
        <end position="75"/>
    </location>
</feature>
<keyword evidence="4" id="KW-1185">Reference proteome</keyword>
<dbReference type="OrthoDB" id="5410040at2759"/>
<evidence type="ECO:0000313" key="3">
    <source>
        <dbReference type="EMBL" id="RPB11895.1"/>
    </source>
</evidence>
<evidence type="ECO:0000256" key="1">
    <source>
        <dbReference type="SAM" id="MobiDB-lite"/>
    </source>
</evidence>
<feature type="compositionally biased region" description="Polar residues" evidence="1">
    <location>
        <begin position="45"/>
        <end position="54"/>
    </location>
</feature>
<keyword evidence="2" id="KW-0732">Signal</keyword>
<dbReference type="GO" id="GO:0005759">
    <property type="term" value="C:mitochondrial matrix"/>
    <property type="evidence" value="ECO:0007669"/>
    <property type="project" value="TreeGrafter"/>
</dbReference>
<gene>
    <name evidence="3" type="ORF">P167DRAFT_606051</name>
</gene>
<proteinExistence type="predicted"/>
<evidence type="ECO:0000256" key="2">
    <source>
        <dbReference type="SAM" id="SignalP"/>
    </source>
</evidence>
<dbReference type="EMBL" id="ML119132">
    <property type="protein sequence ID" value="RPB11895.1"/>
    <property type="molecule type" value="Genomic_DNA"/>
</dbReference>
<reference evidence="3 4" key="1">
    <citation type="journal article" date="2018" name="Nat. Ecol. Evol.">
        <title>Pezizomycetes genomes reveal the molecular basis of ectomycorrhizal truffle lifestyle.</title>
        <authorList>
            <person name="Murat C."/>
            <person name="Payen T."/>
            <person name="Noel B."/>
            <person name="Kuo A."/>
            <person name="Morin E."/>
            <person name="Chen J."/>
            <person name="Kohler A."/>
            <person name="Krizsan K."/>
            <person name="Balestrini R."/>
            <person name="Da Silva C."/>
            <person name="Montanini B."/>
            <person name="Hainaut M."/>
            <person name="Levati E."/>
            <person name="Barry K.W."/>
            <person name="Belfiori B."/>
            <person name="Cichocki N."/>
            <person name="Clum A."/>
            <person name="Dockter R.B."/>
            <person name="Fauchery L."/>
            <person name="Guy J."/>
            <person name="Iotti M."/>
            <person name="Le Tacon F."/>
            <person name="Lindquist E.A."/>
            <person name="Lipzen A."/>
            <person name="Malagnac F."/>
            <person name="Mello A."/>
            <person name="Molinier V."/>
            <person name="Miyauchi S."/>
            <person name="Poulain J."/>
            <person name="Riccioni C."/>
            <person name="Rubini A."/>
            <person name="Sitrit Y."/>
            <person name="Splivallo R."/>
            <person name="Traeger S."/>
            <person name="Wang M."/>
            <person name="Zifcakova L."/>
            <person name="Wipf D."/>
            <person name="Zambonelli A."/>
            <person name="Paolocci F."/>
            <person name="Nowrousian M."/>
            <person name="Ottonello S."/>
            <person name="Baldrian P."/>
            <person name="Spatafora J.W."/>
            <person name="Henrissat B."/>
            <person name="Nagy L.G."/>
            <person name="Aury J.M."/>
            <person name="Wincker P."/>
            <person name="Grigoriev I.V."/>
            <person name="Bonfante P."/>
            <person name="Martin F.M."/>
        </authorList>
    </citation>
    <scope>NUCLEOTIDE SEQUENCE [LARGE SCALE GENOMIC DNA]</scope>
    <source>
        <strain evidence="3 4">CCBAS932</strain>
    </source>
</reference>
<dbReference type="InParanoid" id="A0A3N4L1P6"/>
<organism evidence="3 4">
    <name type="scientific">Morchella conica CCBAS932</name>
    <dbReference type="NCBI Taxonomy" id="1392247"/>
    <lineage>
        <taxon>Eukaryota</taxon>
        <taxon>Fungi</taxon>
        <taxon>Dikarya</taxon>
        <taxon>Ascomycota</taxon>
        <taxon>Pezizomycotina</taxon>
        <taxon>Pezizomycetes</taxon>
        <taxon>Pezizales</taxon>
        <taxon>Morchellaceae</taxon>
        <taxon>Morchella</taxon>
    </lineage>
</organism>
<dbReference type="Proteomes" id="UP000277580">
    <property type="component" value="Unassembled WGS sequence"/>
</dbReference>
<dbReference type="PANTHER" id="PTHR40020:SF1">
    <property type="entry name" value="CYTOCHROME C OXIDASE ASSEMBLY FACTOR 2"/>
    <property type="match status" value="1"/>
</dbReference>
<feature type="signal peptide" evidence="2">
    <location>
        <begin position="1"/>
        <end position="23"/>
    </location>
</feature>
<dbReference type="PANTHER" id="PTHR40020">
    <property type="entry name" value="CYTOCHROME C OXIDASE ASSEMBLY FACTOR 2"/>
    <property type="match status" value="1"/>
</dbReference>
<evidence type="ECO:0000313" key="4">
    <source>
        <dbReference type="Proteomes" id="UP000277580"/>
    </source>
</evidence>
<feature type="chain" id="PRO_5018253308" evidence="2">
    <location>
        <begin position="24"/>
        <end position="109"/>
    </location>
</feature>
<sequence length="109" mass="11690">MPPAMHPKSFSTASLFTSTAVLAFLVVAAPHILPCPATGPERAESASTPTTLLQDKQRRKRRKCPLPRPTPGGLIGEVLGKKEVGAVAKEIEAFKGKKIVFEKRTGEGR</sequence>